<dbReference type="Gene3D" id="3.30.710.10">
    <property type="entry name" value="Potassium Channel Kv1.1, Chain A"/>
    <property type="match status" value="1"/>
</dbReference>
<gene>
    <name evidence="2" type="ORF">AAF712_011529</name>
</gene>
<comment type="caution">
    <text evidence="2">The sequence shown here is derived from an EMBL/GenBank/DDBJ whole genome shotgun (WGS) entry which is preliminary data.</text>
</comment>
<reference evidence="2 3" key="1">
    <citation type="submission" date="2024-05" db="EMBL/GenBank/DDBJ databases">
        <title>A draft genome resource for the thread blight pathogen Marasmius tenuissimus strain MS-2.</title>
        <authorList>
            <person name="Yulfo-Soto G.E."/>
            <person name="Baruah I.K."/>
            <person name="Amoako-Attah I."/>
            <person name="Bukari Y."/>
            <person name="Meinhardt L.W."/>
            <person name="Bailey B.A."/>
            <person name="Cohen S.P."/>
        </authorList>
    </citation>
    <scope>NUCLEOTIDE SEQUENCE [LARGE SCALE GENOMIC DNA]</scope>
    <source>
        <strain evidence="2 3">MS-2</strain>
    </source>
</reference>
<dbReference type="InterPro" id="IPR000210">
    <property type="entry name" value="BTB/POZ_dom"/>
</dbReference>
<accession>A0ABR2ZKA3</accession>
<evidence type="ECO:0000313" key="2">
    <source>
        <dbReference type="EMBL" id="KAL0061612.1"/>
    </source>
</evidence>
<dbReference type="PROSITE" id="PS50097">
    <property type="entry name" value="BTB"/>
    <property type="match status" value="1"/>
</dbReference>
<keyword evidence="3" id="KW-1185">Reference proteome</keyword>
<dbReference type="CDD" id="cd18186">
    <property type="entry name" value="BTB_POZ_ZBTB_KLHL-like"/>
    <property type="match status" value="1"/>
</dbReference>
<evidence type="ECO:0000313" key="3">
    <source>
        <dbReference type="Proteomes" id="UP001437256"/>
    </source>
</evidence>
<dbReference type="Proteomes" id="UP001437256">
    <property type="component" value="Unassembled WGS sequence"/>
</dbReference>
<dbReference type="Pfam" id="PF00651">
    <property type="entry name" value="BTB"/>
    <property type="match status" value="1"/>
</dbReference>
<evidence type="ECO:0000259" key="1">
    <source>
        <dbReference type="PROSITE" id="PS50097"/>
    </source>
</evidence>
<feature type="domain" description="BTB" evidence="1">
    <location>
        <begin position="23"/>
        <end position="94"/>
    </location>
</feature>
<dbReference type="EMBL" id="JBBXMP010000129">
    <property type="protein sequence ID" value="KAL0061612.1"/>
    <property type="molecule type" value="Genomic_DNA"/>
</dbReference>
<name>A0ABR2ZKA3_9AGAR</name>
<organism evidence="2 3">
    <name type="scientific">Marasmius tenuissimus</name>
    <dbReference type="NCBI Taxonomy" id="585030"/>
    <lineage>
        <taxon>Eukaryota</taxon>
        <taxon>Fungi</taxon>
        <taxon>Dikarya</taxon>
        <taxon>Basidiomycota</taxon>
        <taxon>Agaricomycotina</taxon>
        <taxon>Agaricomycetes</taxon>
        <taxon>Agaricomycetidae</taxon>
        <taxon>Agaricales</taxon>
        <taxon>Marasmiineae</taxon>
        <taxon>Marasmiaceae</taxon>
        <taxon>Marasmius</taxon>
    </lineage>
</organism>
<sequence length="357" mass="40203">MVTITQKETYHQDALPQIDGPNADIIIRTSDEVDFQVHSSILSNTSPFFRLIFDGSTSPPRYNGTLDRIPVPEKSQTFRHLLRCMYPGMIQTRPSGWEETKPLFEAFLKYEMDGSDSFKKVVESLLDTSKQLPEQYGSIDYVGHAASVLRVYATIWAHRVKLGQHYVVHKILQGLAIRALQIPFHELTAATTPELDDLPASQLTKLFAWVQQVKMSVHSPSFAGWDEKDVRFEYPCATLTAQFSKPGADVASLMGKDGSIPQGLIPKTRLLKWYKGIFVPSFNDRRHTIALAPELWACESCESFEAETVKPCFEAMARRIRRICRREMGLALAASVGLQGITTAMKERFQPFGESVA</sequence>
<proteinExistence type="predicted"/>
<dbReference type="InterPro" id="IPR011333">
    <property type="entry name" value="SKP1/BTB/POZ_sf"/>
</dbReference>
<protein>
    <recommendedName>
        <fullName evidence="1">BTB domain-containing protein</fullName>
    </recommendedName>
</protein>
<dbReference type="SMART" id="SM00225">
    <property type="entry name" value="BTB"/>
    <property type="match status" value="1"/>
</dbReference>
<dbReference type="SUPFAM" id="SSF54695">
    <property type="entry name" value="POZ domain"/>
    <property type="match status" value="1"/>
</dbReference>